<keyword evidence="3" id="KW-1185">Reference proteome</keyword>
<dbReference type="InParanoid" id="A7EY98"/>
<accession>A7EY98</accession>
<dbReference type="RefSeq" id="XP_001588766.1">
    <property type="nucleotide sequence ID" value="XM_001588716.1"/>
</dbReference>
<proteinExistence type="predicted"/>
<dbReference type="GeneID" id="5484660"/>
<dbReference type="HOGENOM" id="CLU_1595547_0_0_1"/>
<protein>
    <submittedName>
        <fullName evidence="2">Uncharacterized protein</fullName>
    </submittedName>
</protein>
<feature type="region of interest" description="Disordered" evidence="1">
    <location>
        <begin position="73"/>
        <end position="100"/>
    </location>
</feature>
<organism evidence="2 3">
    <name type="scientific">Sclerotinia sclerotiorum (strain ATCC 18683 / 1980 / Ss-1)</name>
    <name type="common">White mold</name>
    <name type="synonym">Whetzelinia sclerotiorum</name>
    <dbReference type="NCBI Taxonomy" id="665079"/>
    <lineage>
        <taxon>Eukaryota</taxon>
        <taxon>Fungi</taxon>
        <taxon>Dikarya</taxon>
        <taxon>Ascomycota</taxon>
        <taxon>Pezizomycotina</taxon>
        <taxon>Leotiomycetes</taxon>
        <taxon>Helotiales</taxon>
        <taxon>Sclerotiniaceae</taxon>
        <taxon>Sclerotinia</taxon>
    </lineage>
</organism>
<dbReference type="KEGG" id="ssl:SS1G_10313"/>
<evidence type="ECO:0000313" key="3">
    <source>
        <dbReference type="Proteomes" id="UP000001312"/>
    </source>
</evidence>
<evidence type="ECO:0000313" key="2">
    <source>
        <dbReference type="EMBL" id="EDN94440.1"/>
    </source>
</evidence>
<reference evidence="3" key="1">
    <citation type="journal article" date="2011" name="PLoS Genet.">
        <title>Genomic analysis of the necrotrophic fungal pathogens Sclerotinia sclerotiorum and Botrytis cinerea.</title>
        <authorList>
            <person name="Amselem J."/>
            <person name="Cuomo C.A."/>
            <person name="van Kan J.A."/>
            <person name="Viaud M."/>
            <person name="Benito E.P."/>
            <person name="Couloux A."/>
            <person name="Coutinho P.M."/>
            <person name="de Vries R.P."/>
            <person name="Dyer P.S."/>
            <person name="Fillinger S."/>
            <person name="Fournier E."/>
            <person name="Gout L."/>
            <person name="Hahn M."/>
            <person name="Kohn L."/>
            <person name="Lapalu N."/>
            <person name="Plummer K.M."/>
            <person name="Pradier J.M."/>
            <person name="Quevillon E."/>
            <person name="Sharon A."/>
            <person name="Simon A."/>
            <person name="ten Have A."/>
            <person name="Tudzynski B."/>
            <person name="Tudzynski P."/>
            <person name="Wincker P."/>
            <person name="Andrew M."/>
            <person name="Anthouard V."/>
            <person name="Beever R.E."/>
            <person name="Beffa R."/>
            <person name="Benoit I."/>
            <person name="Bouzid O."/>
            <person name="Brault B."/>
            <person name="Chen Z."/>
            <person name="Choquer M."/>
            <person name="Collemare J."/>
            <person name="Cotton P."/>
            <person name="Danchin E.G."/>
            <person name="Da Silva C."/>
            <person name="Gautier A."/>
            <person name="Giraud C."/>
            <person name="Giraud T."/>
            <person name="Gonzalez C."/>
            <person name="Grossetete S."/>
            <person name="Guldener U."/>
            <person name="Henrissat B."/>
            <person name="Howlett B.J."/>
            <person name="Kodira C."/>
            <person name="Kretschmer M."/>
            <person name="Lappartient A."/>
            <person name="Leroch M."/>
            <person name="Levis C."/>
            <person name="Mauceli E."/>
            <person name="Neuveglise C."/>
            <person name="Oeser B."/>
            <person name="Pearson M."/>
            <person name="Poulain J."/>
            <person name="Poussereau N."/>
            <person name="Quesneville H."/>
            <person name="Rascle C."/>
            <person name="Schumacher J."/>
            <person name="Segurens B."/>
            <person name="Sexton A."/>
            <person name="Silva E."/>
            <person name="Sirven C."/>
            <person name="Soanes D.M."/>
            <person name="Talbot N.J."/>
            <person name="Templeton M."/>
            <person name="Yandava C."/>
            <person name="Yarden O."/>
            <person name="Zeng Q."/>
            <person name="Rollins J.A."/>
            <person name="Lebrun M.H."/>
            <person name="Dickman M."/>
        </authorList>
    </citation>
    <scope>NUCLEOTIDE SEQUENCE [LARGE SCALE GENOMIC DNA]</scope>
    <source>
        <strain evidence="3">ATCC 18683 / 1980 / Ss-1</strain>
    </source>
</reference>
<gene>
    <name evidence="2" type="ORF">SS1G_10313</name>
</gene>
<sequence length="167" mass="18715">MDSEGMPTLHTFACMRVRSLADSSPGMSGLIALEFTKYHSLAKDFPNPSFRIWAPGSDLYLSLQLPKPLPYSPIYGGNSGSPSTENVPPRRRSYTKPPNSLINTPAERVVIGVFAGGKGRREPREIYERKVKRCSGKREMIDQNEYVVEIMELHMHIIQQDGMNMGS</sequence>
<dbReference type="AlphaFoldDB" id="A7EY98"/>
<evidence type="ECO:0000256" key="1">
    <source>
        <dbReference type="SAM" id="MobiDB-lite"/>
    </source>
</evidence>
<dbReference type="EMBL" id="CH476635">
    <property type="protein sequence ID" value="EDN94440.1"/>
    <property type="molecule type" value="Genomic_DNA"/>
</dbReference>
<name>A7EY98_SCLS1</name>
<dbReference type="Proteomes" id="UP000001312">
    <property type="component" value="Unassembled WGS sequence"/>
</dbReference>